<sequence>MKKIVIAMSMVSLIAAGCAKEPELPEPATIKVLAWNANLFNERYGSFYIATHPDDDLEVISVVERLEQAGGGNPDTVVDELIEKENPDVIALPHNFFERARDKGALQPLDDLAKKDKFDLAEIAPAVTDALSAEGKLYGIAATFTGYALYYNKALFDRYKIAYPTDYMSWNEVFTLANRFAKAPAGNEPAEFGLDYPSTANPFMMALNIGETDGISVYANGKFTLNTEAWERIFQNVKSCLSSGACLDRAKTNKTAALNLKESQLNAMPFLTGRVAMAISDSRLFRTLGGGGYESLEWGMATVPVSEREPDTGAAAVPEDVFSIAQNAPQPAAAWRLLQYIGGEDYAKVLPRIDPSSLAARSSAEDQSDDDKAVFYKLQRRNLSPVASLGVLPMPVINRIEEISQTYTPQAMSGDMTVSDALKRMESEMQSALDRENENSGIASSQTQSSE</sequence>
<dbReference type="RefSeq" id="WP_282911102.1">
    <property type="nucleotide sequence ID" value="NZ_JAGRPV010000001.1"/>
</dbReference>
<keyword evidence="7" id="KW-1185">Reference proteome</keyword>
<comment type="subcellular location">
    <subcellularLocation>
        <location evidence="1">Cell envelope</location>
    </subcellularLocation>
</comment>
<dbReference type="Pfam" id="PF13416">
    <property type="entry name" value="SBP_bac_8"/>
    <property type="match status" value="1"/>
</dbReference>
<dbReference type="SUPFAM" id="SSF53850">
    <property type="entry name" value="Periplasmic binding protein-like II"/>
    <property type="match status" value="1"/>
</dbReference>
<name>A0ABT6TR22_9BACL</name>
<evidence type="ECO:0000256" key="1">
    <source>
        <dbReference type="ARBA" id="ARBA00004196"/>
    </source>
</evidence>
<reference evidence="6" key="1">
    <citation type="submission" date="2023-04" db="EMBL/GenBank/DDBJ databases">
        <title>Comparative genomic analysis of Cohnella hashimotonis sp. nov., isolated from the International Space Station.</title>
        <authorList>
            <person name="Venkateswaran K."/>
            <person name="Simpson A."/>
        </authorList>
    </citation>
    <scope>NUCLEOTIDE SEQUENCE</scope>
    <source>
        <strain evidence="6">F6_2S_P_1</strain>
    </source>
</reference>
<comment type="similarity">
    <text evidence="2">Belongs to the bacterial solute-binding protein 1 family.</text>
</comment>
<organism evidence="6 7">
    <name type="scientific">Cohnella hashimotonis</name>
    <dbReference type="NCBI Taxonomy" id="2826895"/>
    <lineage>
        <taxon>Bacteria</taxon>
        <taxon>Bacillati</taxon>
        <taxon>Bacillota</taxon>
        <taxon>Bacilli</taxon>
        <taxon>Bacillales</taxon>
        <taxon>Paenibacillaceae</taxon>
        <taxon>Cohnella</taxon>
    </lineage>
</organism>
<dbReference type="InterPro" id="IPR050490">
    <property type="entry name" value="Bact_solute-bd_prot1"/>
</dbReference>
<dbReference type="InterPro" id="IPR006059">
    <property type="entry name" value="SBP"/>
</dbReference>
<feature type="region of interest" description="Disordered" evidence="5">
    <location>
        <begin position="423"/>
        <end position="451"/>
    </location>
</feature>
<evidence type="ECO:0000256" key="5">
    <source>
        <dbReference type="SAM" id="MobiDB-lite"/>
    </source>
</evidence>
<dbReference type="Proteomes" id="UP001161691">
    <property type="component" value="Unassembled WGS sequence"/>
</dbReference>
<evidence type="ECO:0000313" key="7">
    <source>
        <dbReference type="Proteomes" id="UP001161691"/>
    </source>
</evidence>
<dbReference type="PANTHER" id="PTHR43649">
    <property type="entry name" value="ARABINOSE-BINDING PROTEIN-RELATED"/>
    <property type="match status" value="1"/>
</dbReference>
<accession>A0ABT6TR22</accession>
<dbReference type="EMBL" id="JAGRPV010000001">
    <property type="protein sequence ID" value="MDI4648384.1"/>
    <property type="molecule type" value="Genomic_DNA"/>
</dbReference>
<feature type="compositionally biased region" description="Polar residues" evidence="5">
    <location>
        <begin position="439"/>
        <end position="451"/>
    </location>
</feature>
<dbReference type="Gene3D" id="3.40.190.10">
    <property type="entry name" value="Periplasmic binding protein-like II"/>
    <property type="match status" value="1"/>
</dbReference>
<keyword evidence="3" id="KW-0813">Transport</keyword>
<dbReference type="PANTHER" id="PTHR43649:SF31">
    <property type="entry name" value="SN-GLYCEROL-3-PHOSPHATE-BINDING PERIPLASMIC PROTEIN UGPB"/>
    <property type="match status" value="1"/>
</dbReference>
<gene>
    <name evidence="6" type="ORF">KB449_25755</name>
</gene>
<comment type="caution">
    <text evidence="6">The sequence shown here is derived from an EMBL/GenBank/DDBJ whole genome shotgun (WGS) entry which is preliminary data.</text>
</comment>
<keyword evidence="4" id="KW-0732">Signal</keyword>
<dbReference type="PROSITE" id="PS51257">
    <property type="entry name" value="PROKAR_LIPOPROTEIN"/>
    <property type="match status" value="1"/>
</dbReference>
<evidence type="ECO:0000256" key="2">
    <source>
        <dbReference type="ARBA" id="ARBA00008520"/>
    </source>
</evidence>
<protein>
    <submittedName>
        <fullName evidence="6">ABC transporter substrate-binding protein</fullName>
    </submittedName>
</protein>
<evidence type="ECO:0000256" key="4">
    <source>
        <dbReference type="ARBA" id="ARBA00022729"/>
    </source>
</evidence>
<feature type="compositionally biased region" description="Basic and acidic residues" evidence="5">
    <location>
        <begin position="423"/>
        <end position="438"/>
    </location>
</feature>
<evidence type="ECO:0000256" key="3">
    <source>
        <dbReference type="ARBA" id="ARBA00022448"/>
    </source>
</evidence>
<proteinExistence type="inferred from homology"/>
<evidence type="ECO:0000313" key="6">
    <source>
        <dbReference type="EMBL" id="MDI4648384.1"/>
    </source>
</evidence>